<proteinExistence type="predicted"/>
<sequence length="208" mass="22684">MKFAVKAWGNGKARTGFLQLVHCASAMETPALLLSTRKGLPNFSSPDLLPSLPSPDSHLLQFSPLHLGICHRKGRLLAMDVERVIMEGSSFDIWASLADEVPSWVSDKRNKTSVDRTVKWLDECITMNSTGGAVFGAIVGGNDVEERQRCAAEVVKRYVSGYWIGGFGLGESTDERPALLDAITDVLPEEMPRMICGLGLPDITLIII</sequence>
<dbReference type="InterPro" id="IPR050852">
    <property type="entry name" value="Queuine_tRNA-ribosyltrfase"/>
</dbReference>
<reference evidence="2 3" key="1">
    <citation type="journal article" date="2021" name="Hortic Res">
        <title>The domestication of Cucurbita argyrosperma as revealed by the genome of its wild relative.</title>
        <authorList>
            <person name="Barrera-Redondo J."/>
            <person name="Sanchez-de la Vega G."/>
            <person name="Aguirre-Liguori J.A."/>
            <person name="Castellanos-Morales G."/>
            <person name="Gutierrez-Guerrero Y.T."/>
            <person name="Aguirre-Dugua X."/>
            <person name="Aguirre-Planter E."/>
            <person name="Tenaillon M.I."/>
            <person name="Lira-Saade R."/>
            <person name="Eguiarte L.E."/>
        </authorList>
    </citation>
    <scope>NUCLEOTIDE SEQUENCE [LARGE SCALE GENOMIC DNA]</scope>
    <source>
        <strain evidence="2">JBR-2021</strain>
    </source>
</reference>
<dbReference type="NCBIfam" id="TIGR00449">
    <property type="entry name" value="tgt_general"/>
    <property type="match status" value="1"/>
</dbReference>
<keyword evidence="3" id="KW-1185">Reference proteome</keyword>
<comment type="caution">
    <text evidence="2">The sequence shown here is derived from an EMBL/GenBank/DDBJ whole genome shotgun (WGS) entry which is preliminary data.</text>
</comment>
<dbReference type="GO" id="GO:0006400">
    <property type="term" value="P:tRNA modification"/>
    <property type="evidence" value="ECO:0007669"/>
    <property type="project" value="InterPro"/>
</dbReference>
<dbReference type="EMBL" id="JAGKQH010000015">
    <property type="protein sequence ID" value="KAG6578306.1"/>
    <property type="molecule type" value="Genomic_DNA"/>
</dbReference>
<dbReference type="InterPro" id="IPR002616">
    <property type="entry name" value="tRNA_ribo_trans-like"/>
</dbReference>
<feature type="non-terminal residue" evidence="2">
    <location>
        <position position="1"/>
    </location>
</feature>
<dbReference type="PANTHER" id="PTHR46064">
    <property type="entry name" value="QUEUINE TRNA-RIBOSYLTRANSFERASE ACCESSORY SUBUNIT 2"/>
    <property type="match status" value="1"/>
</dbReference>
<evidence type="ECO:0000259" key="1">
    <source>
        <dbReference type="Pfam" id="PF01702"/>
    </source>
</evidence>
<organism evidence="2 3">
    <name type="scientific">Cucurbita argyrosperma subsp. sororia</name>
    <dbReference type="NCBI Taxonomy" id="37648"/>
    <lineage>
        <taxon>Eukaryota</taxon>
        <taxon>Viridiplantae</taxon>
        <taxon>Streptophyta</taxon>
        <taxon>Embryophyta</taxon>
        <taxon>Tracheophyta</taxon>
        <taxon>Spermatophyta</taxon>
        <taxon>Magnoliopsida</taxon>
        <taxon>eudicotyledons</taxon>
        <taxon>Gunneridae</taxon>
        <taxon>Pentapetalae</taxon>
        <taxon>rosids</taxon>
        <taxon>fabids</taxon>
        <taxon>Cucurbitales</taxon>
        <taxon>Cucurbitaceae</taxon>
        <taxon>Cucurbiteae</taxon>
        <taxon>Cucurbita</taxon>
    </lineage>
</organism>
<dbReference type="PANTHER" id="PTHR46064:SF1">
    <property type="entry name" value="QUEUINE TRNA-RIBOSYLTRANSFERASE ACCESSORY SUBUNIT 2"/>
    <property type="match status" value="1"/>
</dbReference>
<feature type="domain" description="tRNA-guanine(15) transglycosylase-like" evidence="1">
    <location>
        <begin position="92"/>
        <end position="204"/>
    </location>
</feature>
<dbReference type="AlphaFoldDB" id="A0AAV6MBE9"/>
<name>A0AAV6MBE9_9ROSI</name>
<gene>
    <name evidence="2" type="primary">QTRT2</name>
    <name evidence="2" type="ORF">SDJN03_22754</name>
</gene>
<dbReference type="Proteomes" id="UP000685013">
    <property type="component" value="Chromosome 15"/>
</dbReference>
<accession>A0AAV6MBE9</accession>
<protein>
    <submittedName>
        <fullName evidence="2">Queuine tRNA-ribosyltransferase accessory subunit 2</fullName>
    </submittedName>
</protein>
<dbReference type="Pfam" id="PF01702">
    <property type="entry name" value="TGT"/>
    <property type="match status" value="1"/>
</dbReference>
<evidence type="ECO:0000313" key="3">
    <source>
        <dbReference type="Proteomes" id="UP000685013"/>
    </source>
</evidence>
<evidence type="ECO:0000313" key="2">
    <source>
        <dbReference type="EMBL" id="KAG6578306.1"/>
    </source>
</evidence>